<protein>
    <recommendedName>
        <fullName evidence="12">Transmembrane protein 120B</fullName>
    </recommendedName>
</protein>
<evidence type="ECO:0000256" key="5">
    <source>
        <dbReference type="ARBA" id="ARBA00023054"/>
    </source>
</evidence>
<keyword evidence="3 9" id="KW-0812">Transmembrane</keyword>
<evidence type="ECO:0008006" key="12">
    <source>
        <dbReference type="Google" id="ProtNLM"/>
    </source>
</evidence>
<evidence type="ECO:0000256" key="1">
    <source>
        <dbReference type="ARBA" id="ARBA00004473"/>
    </source>
</evidence>
<dbReference type="Pfam" id="PF07851">
    <property type="entry name" value="TMEM120A-B"/>
    <property type="match status" value="1"/>
</dbReference>
<dbReference type="InterPro" id="IPR012926">
    <property type="entry name" value="TMEM120A/B"/>
</dbReference>
<organism evidence="10 11">
    <name type="scientific">Myodes glareolus</name>
    <name type="common">Bank vole</name>
    <name type="synonym">Clethrionomys glareolus</name>
    <dbReference type="NCBI Taxonomy" id="447135"/>
    <lineage>
        <taxon>Eukaryota</taxon>
        <taxon>Metazoa</taxon>
        <taxon>Chordata</taxon>
        <taxon>Craniata</taxon>
        <taxon>Vertebrata</taxon>
        <taxon>Euteleostomi</taxon>
        <taxon>Mammalia</taxon>
        <taxon>Eutheria</taxon>
        <taxon>Euarchontoglires</taxon>
        <taxon>Glires</taxon>
        <taxon>Rodentia</taxon>
        <taxon>Myomorpha</taxon>
        <taxon>Muroidea</taxon>
        <taxon>Cricetidae</taxon>
        <taxon>Arvicolinae</taxon>
        <taxon>Myodes</taxon>
    </lineage>
</organism>
<keyword evidence="6 9" id="KW-0472">Membrane</keyword>
<evidence type="ECO:0000313" key="11">
    <source>
        <dbReference type="Proteomes" id="UP001488838"/>
    </source>
</evidence>
<comment type="similarity">
    <text evidence="2">Belongs to the TMEM120 family.</text>
</comment>
<proteinExistence type="inferred from homology"/>
<evidence type="ECO:0000256" key="6">
    <source>
        <dbReference type="ARBA" id="ARBA00023136"/>
    </source>
</evidence>
<dbReference type="PANTHER" id="PTHR21433:SF2">
    <property type="entry name" value="TRANSMEMBRANE PROTEIN 120B"/>
    <property type="match status" value="1"/>
</dbReference>
<dbReference type="EMBL" id="JBBHLL010000357">
    <property type="protein sequence ID" value="KAK7804995.1"/>
    <property type="molecule type" value="Genomic_DNA"/>
</dbReference>
<evidence type="ECO:0000313" key="10">
    <source>
        <dbReference type="EMBL" id="KAK7804995.1"/>
    </source>
</evidence>
<dbReference type="AlphaFoldDB" id="A0AAW0HS68"/>
<dbReference type="GO" id="GO:0005637">
    <property type="term" value="C:nuclear inner membrane"/>
    <property type="evidence" value="ECO:0007669"/>
    <property type="project" value="UniProtKB-SubCell"/>
</dbReference>
<name>A0AAW0HS68_MYOGA</name>
<evidence type="ECO:0000256" key="4">
    <source>
        <dbReference type="ARBA" id="ARBA00022989"/>
    </source>
</evidence>
<sequence length="237" mass="27400">MTFGGRMAPKLLQYQGSHRSRVMSVTEHSKAETHRIYRQKLEELTALQTLCSTSISKQKRHLRDLKRMLQRCKRHSSREEAELIQQIGASIKERQNVFFDMEAYLPKKNGLYLNLVLGNVNVTLLSNQAKFAYKDEYEKFKLYLTIILLLGAVACRFVLHYRVTDEIFNFLLVWYYCTLTIRESVLISNGSRYLEAQLVGMVSWGKREPKRNVNPRVGKTMPDAVGVMSPTSQSASR</sequence>
<evidence type="ECO:0000256" key="7">
    <source>
        <dbReference type="ARBA" id="ARBA00023242"/>
    </source>
</evidence>
<comment type="function">
    <text evidence="8">Necessary for efficient adipogenesis. Does not show ion channel activity.</text>
</comment>
<gene>
    <name evidence="10" type="ORF">U0070_025517</name>
</gene>
<evidence type="ECO:0000256" key="2">
    <source>
        <dbReference type="ARBA" id="ARBA00009700"/>
    </source>
</evidence>
<keyword evidence="7" id="KW-0539">Nucleus</keyword>
<dbReference type="Proteomes" id="UP001488838">
    <property type="component" value="Unassembled WGS sequence"/>
</dbReference>
<evidence type="ECO:0000256" key="8">
    <source>
        <dbReference type="ARBA" id="ARBA00045162"/>
    </source>
</evidence>
<dbReference type="PANTHER" id="PTHR21433">
    <property type="entry name" value="TRANSMEMBRANE PROTEIN INDUCED BY TUMOR NECROSIS FACTOR ALPHA"/>
    <property type="match status" value="1"/>
</dbReference>
<keyword evidence="5" id="KW-0175">Coiled coil</keyword>
<keyword evidence="11" id="KW-1185">Reference proteome</keyword>
<accession>A0AAW0HS68</accession>
<keyword evidence="4 9" id="KW-1133">Transmembrane helix</keyword>
<feature type="transmembrane region" description="Helical" evidence="9">
    <location>
        <begin position="140"/>
        <end position="161"/>
    </location>
</feature>
<reference evidence="10 11" key="1">
    <citation type="journal article" date="2023" name="bioRxiv">
        <title>Conserved and derived expression patterns and positive selection on dental genes reveal complex evolutionary context of ever-growing rodent molars.</title>
        <authorList>
            <person name="Calamari Z.T."/>
            <person name="Song A."/>
            <person name="Cohen E."/>
            <person name="Akter M."/>
            <person name="Roy R.D."/>
            <person name="Hallikas O."/>
            <person name="Christensen M.M."/>
            <person name="Li P."/>
            <person name="Marangoni P."/>
            <person name="Jernvall J."/>
            <person name="Klein O.D."/>
        </authorList>
    </citation>
    <scope>NUCLEOTIDE SEQUENCE [LARGE SCALE GENOMIC DNA]</scope>
    <source>
        <strain evidence="10">V071</strain>
    </source>
</reference>
<comment type="caution">
    <text evidence="10">The sequence shown here is derived from an EMBL/GenBank/DDBJ whole genome shotgun (WGS) entry which is preliminary data.</text>
</comment>
<evidence type="ECO:0000256" key="3">
    <source>
        <dbReference type="ARBA" id="ARBA00022692"/>
    </source>
</evidence>
<dbReference type="GO" id="GO:0045444">
    <property type="term" value="P:fat cell differentiation"/>
    <property type="evidence" value="ECO:0007669"/>
    <property type="project" value="TreeGrafter"/>
</dbReference>
<comment type="subcellular location">
    <subcellularLocation>
        <location evidence="1">Nucleus inner membrane</location>
        <topology evidence="1">Multi-pass membrane protein</topology>
    </subcellularLocation>
</comment>
<evidence type="ECO:0000256" key="9">
    <source>
        <dbReference type="SAM" id="Phobius"/>
    </source>
</evidence>